<evidence type="ECO:0000256" key="3">
    <source>
        <dbReference type="ARBA" id="ARBA00022827"/>
    </source>
</evidence>
<dbReference type="InterPro" id="IPR039799">
    <property type="entry name" value="ALR/ERV"/>
</dbReference>
<dbReference type="PANTHER" id="PTHR12645:SF0">
    <property type="entry name" value="FAD-LINKED SULFHYDRYL OXIDASE ALR"/>
    <property type="match status" value="1"/>
</dbReference>
<dbReference type="GeneID" id="11257582"/>
<accession>G5CR41</accession>
<gene>
    <name evidence="9" type="primary">mg714</name>
</gene>
<sequence>MIIHLNYKIILLSHNLLSEIMHIISKHGMDHKNNQDYDKNNDDHHDHDDHKNNGLITKIWGSAGWTFCHSVTFGYPINPTEKDKINYKNFFISLGDVLPCRYCRESYQKFITEGDTALTLEVLDNRESLTKWFYRIHNAVNKKLEIDYGVTYQDVVDRYESFRAKCGKSTDKTKGCVAPLDYKAFSFKKLYYSDAPIIPINIANKFIYLAKQMGLDKNYFIFMNLVQELDGDIIKLKTLSSWTYRNQYCQKQIRYMRENAIPSIDEYGIPTIDEIKLILCLCSNLNKSELYEAINHIHNF</sequence>
<evidence type="ECO:0000256" key="4">
    <source>
        <dbReference type="ARBA" id="ARBA00023002"/>
    </source>
</evidence>
<dbReference type="OrthoDB" id="14873at10239"/>
<dbReference type="GO" id="GO:0016971">
    <property type="term" value="F:flavin-dependent sulfhydryl oxidase activity"/>
    <property type="evidence" value="ECO:0007669"/>
    <property type="project" value="InterPro"/>
</dbReference>
<dbReference type="SUPFAM" id="SSF69000">
    <property type="entry name" value="FAD-dependent thiol oxidase"/>
    <property type="match status" value="1"/>
</dbReference>
<evidence type="ECO:0000313" key="9">
    <source>
        <dbReference type="EMBL" id="AEQ32413.1"/>
    </source>
</evidence>
<dbReference type="RefSeq" id="YP_004894765.1">
    <property type="nucleotide sequence ID" value="NC_016072.1"/>
</dbReference>
<dbReference type="Gene3D" id="1.20.120.1250">
    <property type="entry name" value="Sulfhydryl oxidase R596, ORFan domain"/>
    <property type="match status" value="1"/>
</dbReference>
<name>G5CR41_9VIRU</name>
<feature type="domain" description="ERV/ALR sulfhydryl oxidase" evidence="8">
    <location>
        <begin position="53"/>
        <end position="159"/>
    </location>
</feature>
<dbReference type="Pfam" id="PF21491">
    <property type="entry name" value="MIMI_R596-like_C"/>
    <property type="match status" value="1"/>
</dbReference>
<evidence type="ECO:0000256" key="5">
    <source>
        <dbReference type="ARBA" id="ARBA00023157"/>
    </source>
</evidence>
<proteinExistence type="predicted"/>
<comment type="cofactor">
    <cofactor evidence="1 7">
        <name>FAD</name>
        <dbReference type="ChEBI" id="CHEBI:57692"/>
    </cofactor>
</comment>
<keyword evidence="2 7" id="KW-0285">Flavoprotein</keyword>
<organism evidence="9">
    <name type="scientific">Megavirus chiliensis</name>
    <dbReference type="NCBI Taxonomy" id="1094892"/>
    <lineage>
        <taxon>Viruses</taxon>
        <taxon>Varidnaviria</taxon>
        <taxon>Bamfordvirae</taxon>
        <taxon>Nucleocytoviricota</taxon>
        <taxon>Megaviricetes</taxon>
        <taxon>Imitervirales</taxon>
        <taxon>Mimiviridae</taxon>
        <taxon>Megamimivirinae</taxon>
        <taxon>Megavirus</taxon>
        <taxon>Megavirus chilense</taxon>
    </lineage>
</organism>
<keyword evidence="5" id="KW-1015">Disulfide bond</keyword>
<dbReference type="KEGG" id="vg:11257582"/>
<keyword evidence="3 7" id="KW-0274">FAD</keyword>
<evidence type="ECO:0000256" key="7">
    <source>
        <dbReference type="RuleBase" id="RU371123"/>
    </source>
</evidence>
<evidence type="ECO:0000256" key="6">
    <source>
        <dbReference type="ARBA" id="ARBA00048864"/>
    </source>
</evidence>
<dbReference type="PROSITE" id="PS51324">
    <property type="entry name" value="ERV_ALR"/>
    <property type="match status" value="1"/>
</dbReference>
<evidence type="ECO:0000256" key="1">
    <source>
        <dbReference type="ARBA" id="ARBA00001974"/>
    </source>
</evidence>
<evidence type="ECO:0000256" key="2">
    <source>
        <dbReference type="ARBA" id="ARBA00022630"/>
    </source>
</evidence>
<dbReference type="Pfam" id="PF04777">
    <property type="entry name" value="Evr1_Alr"/>
    <property type="match status" value="1"/>
</dbReference>
<dbReference type="Gene3D" id="1.20.120.310">
    <property type="entry name" value="ERV/ALR sulfhydryl oxidase domain"/>
    <property type="match status" value="1"/>
</dbReference>
<dbReference type="GO" id="GO:0050660">
    <property type="term" value="F:flavin adenine dinucleotide binding"/>
    <property type="evidence" value="ECO:0007669"/>
    <property type="project" value="TreeGrafter"/>
</dbReference>
<evidence type="ECO:0000259" key="8">
    <source>
        <dbReference type="PROSITE" id="PS51324"/>
    </source>
</evidence>
<dbReference type="InterPro" id="IPR049096">
    <property type="entry name" value="MIMI_R596-like_C"/>
</dbReference>
<protein>
    <recommendedName>
        <fullName evidence="7">Sulfhydryl oxidase</fullName>
        <ecNumber evidence="7">1.8.3.2</ecNumber>
    </recommendedName>
</protein>
<keyword evidence="4 7" id="KW-0560">Oxidoreductase</keyword>
<dbReference type="InterPro" id="IPR036774">
    <property type="entry name" value="ERV/ALR_sulphydryl_oxid_sf"/>
</dbReference>
<dbReference type="PANTHER" id="PTHR12645">
    <property type="entry name" value="ALR/ERV"/>
    <property type="match status" value="1"/>
</dbReference>
<comment type="catalytic activity">
    <reaction evidence="6 7">
        <text>2 R'C(R)SH + O2 = R'C(R)S-S(R)CR' + H2O2</text>
        <dbReference type="Rhea" id="RHEA:17357"/>
        <dbReference type="ChEBI" id="CHEBI:15379"/>
        <dbReference type="ChEBI" id="CHEBI:16240"/>
        <dbReference type="ChEBI" id="CHEBI:16520"/>
        <dbReference type="ChEBI" id="CHEBI:17412"/>
        <dbReference type="EC" id="1.8.3.2"/>
    </reaction>
</comment>
<dbReference type="InterPro" id="IPR017905">
    <property type="entry name" value="ERV/ALR_sulphydryl_oxidase"/>
</dbReference>
<dbReference type="EC" id="1.8.3.2" evidence="7"/>
<reference evidence="9" key="1">
    <citation type="journal article" date="2011" name="Proc. Natl. Acad. Sci. U.S.A.">
        <title>Distant Mimivirus relative with a larger genome highlights the fundamental features of Megaviridae.</title>
        <authorList>
            <person name="Arslan D."/>
            <person name="Legendre M."/>
            <person name="Seltzer V."/>
            <person name="Abergel C."/>
            <person name="Claverie J.M."/>
        </authorList>
    </citation>
    <scope>NUCLEOTIDE SEQUENCE [LARGE SCALE GENOMIC DNA]</scope>
</reference>
<dbReference type="EMBL" id="JN258408">
    <property type="protein sequence ID" value="AEQ32413.1"/>
    <property type="molecule type" value="Genomic_DNA"/>
</dbReference>